<organism evidence="2 3">
    <name type="scientific">Cellulomonas bogoriensis 69B4 = DSM 16987</name>
    <dbReference type="NCBI Taxonomy" id="1386082"/>
    <lineage>
        <taxon>Bacteria</taxon>
        <taxon>Bacillati</taxon>
        <taxon>Actinomycetota</taxon>
        <taxon>Actinomycetes</taxon>
        <taxon>Micrococcales</taxon>
        <taxon>Cellulomonadaceae</taxon>
        <taxon>Cellulomonas</taxon>
    </lineage>
</organism>
<sequence length="361" mass="37424">MIDFRYHIVSLISVFLALAVGIALGAGPLKESIGDTLTGQVEQLRQEKDDMRVALDVTSADLARTETVLDELAPTVLAGALGERRVAVIEVGDVDPEVLDEVGRRVGQAGGTVTANVAVAPAWTEPGRGSFRQQIAGTLLEYLDPVPPEDAGTDAELAEALVQALTRAEPTDPDATADETDLIMEVLREAELVVTDEQVTVPADAVILVTGPTVALPEAQEAAIEATADAEDPQEQADQVEALVQVAAALASSAQDRSEGVVVAGGAVIETNVVQRIRQDDDAARRLATVDGVHTVTGQVSVPLALAARIAGTVGHYGPGTGATGVVPAPVVLEPIVRVADVPEDEDGEDGDEPDPDGDEE</sequence>
<dbReference type="OrthoDB" id="4350157at2"/>
<dbReference type="GO" id="GO:0055070">
    <property type="term" value="P:copper ion homeostasis"/>
    <property type="evidence" value="ECO:0007669"/>
    <property type="project" value="InterPro"/>
</dbReference>
<comment type="caution">
    <text evidence="2">The sequence shown here is derived from an EMBL/GenBank/DDBJ whole genome shotgun (WGS) entry which is preliminary data.</text>
</comment>
<protein>
    <recommendedName>
        <fullName evidence="4">Copper transporter</fullName>
    </recommendedName>
</protein>
<dbReference type="EMBL" id="AXCZ01000212">
    <property type="protein sequence ID" value="KGM09147.1"/>
    <property type="molecule type" value="Genomic_DNA"/>
</dbReference>
<accession>A0A0A0BNA7</accession>
<gene>
    <name evidence="2" type="ORF">N869_07990</name>
</gene>
<feature type="region of interest" description="Disordered" evidence="1">
    <location>
        <begin position="339"/>
        <end position="361"/>
    </location>
</feature>
<dbReference type="RefSeq" id="WP_035062409.1">
    <property type="nucleotide sequence ID" value="NZ_AXCZ01000212.1"/>
</dbReference>
<dbReference type="InterPro" id="IPR021522">
    <property type="entry name" value="MctB"/>
</dbReference>
<name>A0A0A0BNA7_9CELL</name>
<dbReference type="Proteomes" id="UP000054314">
    <property type="component" value="Unassembled WGS sequence"/>
</dbReference>
<reference evidence="2 3" key="1">
    <citation type="submission" date="2013-08" db="EMBL/GenBank/DDBJ databases">
        <title>Genome sequencing of Cellulomonas bogoriensis 69B4.</title>
        <authorList>
            <person name="Chen F."/>
            <person name="Li Y."/>
            <person name="Wang G."/>
        </authorList>
    </citation>
    <scope>NUCLEOTIDE SEQUENCE [LARGE SCALE GENOMIC DNA]</scope>
    <source>
        <strain evidence="2 3">69B4</strain>
    </source>
</reference>
<dbReference type="GO" id="GO:0016020">
    <property type="term" value="C:membrane"/>
    <property type="evidence" value="ECO:0007669"/>
    <property type="project" value="InterPro"/>
</dbReference>
<evidence type="ECO:0008006" key="4">
    <source>
        <dbReference type="Google" id="ProtNLM"/>
    </source>
</evidence>
<dbReference type="Pfam" id="PF11382">
    <property type="entry name" value="MctB"/>
    <property type="match status" value="1"/>
</dbReference>
<evidence type="ECO:0000313" key="2">
    <source>
        <dbReference type="EMBL" id="KGM09147.1"/>
    </source>
</evidence>
<feature type="compositionally biased region" description="Acidic residues" evidence="1">
    <location>
        <begin position="342"/>
        <end position="361"/>
    </location>
</feature>
<evidence type="ECO:0000256" key="1">
    <source>
        <dbReference type="SAM" id="MobiDB-lite"/>
    </source>
</evidence>
<keyword evidence="3" id="KW-1185">Reference proteome</keyword>
<proteinExistence type="predicted"/>
<evidence type="ECO:0000313" key="3">
    <source>
        <dbReference type="Proteomes" id="UP000054314"/>
    </source>
</evidence>
<dbReference type="AlphaFoldDB" id="A0A0A0BNA7"/>